<dbReference type="SUPFAM" id="SSF52799">
    <property type="entry name" value="(Phosphotyrosine protein) phosphatases II"/>
    <property type="match status" value="1"/>
</dbReference>
<evidence type="ECO:0000259" key="5">
    <source>
        <dbReference type="PROSITE" id="PS50054"/>
    </source>
</evidence>
<dbReference type="CDD" id="cd14498">
    <property type="entry name" value="DSP"/>
    <property type="match status" value="1"/>
</dbReference>
<protein>
    <recommendedName>
        <fullName evidence="2">protein-tyrosine-phosphatase</fullName>
        <ecNumber evidence="2">3.1.3.48</ecNumber>
    </recommendedName>
</protein>
<reference evidence="7 8" key="1">
    <citation type="submission" date="2016-11" db="EMBL/GenBank/DDBJ databases">
        <title>The macronuclear genome of Stentor coeruleus: a giant cell with tiny introns.</title>
        <authorList>
            <person name="Slabodnick M."/>
            <person name="Ruby J.G."/>
            <person name="Reiff S.B."/>
            <person name="Swart E.C."/>
            <person name="Gosai S."/>
            <person name="Prabakaran S."/>
            <person name="Witkowska E."/>
            <person name="Larue G.E."/>
            <person name="Fisher S."/>
            <person name="Freeman R.M."/>
            <person name="Gunawardena J."/>
            <person name="Chu W."/>
            <person name="Stover N.A."/>
            <person name="Gregory B.D."/>
            <person name="Nowacki M."/>
            <person name="Derisi J."/>
            <person name="Roy S.W."/>
            <person name="Marshall W.F."/>
            <person name="Sood P."/>
        </authorList>
    </citation>
    <scope>NUCLEOTIDE SEQUENCE [LARGE SCALE GENOMIC DNA]</scope>
    <source>
        <strain evidence="7">WM001</strain>
    </source>
</reference>
<evidence type="ECO:0000313" key="7">
    <source>
        <dbReference type="EMBL" id="OMJ71014.1"/>
    </source>
</evidence>
<dbReference type="InterPro" id="IPR000387">
    <property type="entry name" value="Tyr_Pase_dom"/>
</dbReference>
<sequence length="165" mass="18361">MTGLPTLDILNRITDSIYLGNSSAAKNLSLLKSTAISHVLICCSEVGPSFAETFIYKKLNIQENFDFNIGEYFAEAYDFIESAVNVDGRVLVYCMQGQSRSPTIVISYLIKKYGLTCKKALKTVKHKHPITEPNAGFIDQLSDYEKIIKDSNPSMTCSVCKCLIQ</sequence>
<evidence type="ECO:0000256" key="3">
    <source>
        <dbReference type="ARBA" id="ARBA00022801"/>
    </source>
</evidence>
<dbReference type="InterPro" id="IPR020422">
    <property type="entry name" value="TYR_PHOSPHATASE_DUAL_dom"/>
</dbReference>
<dbReference type="EMBL" id="MPUH01001031">
    <property type="protein sequence ID" value="OMJ71014.1"/>
    <property type="molecule type" value="Genomic_DNA"/>
</dbReference>
<accession>A0A1R2B2K6</accession>
<evidence type="ECO:0000256" key="2">
    <source>
        <dbReference type="ARBA" id="ARBA00013064"/>
    </source>
</evidence>
<feature type="domain" description="Tyrosine specific protein phosphatases" evidence="6">
    <location>
        <begin position="71"/>
        <end position="129"/>
    </location>
</feature>
<dbReference type="EC" id="3.1.3.48" evidence="2"/>
<evidence type="ECO:0000256" key="4">
    <source>
        <dbReference type="ARBA" id="ARBA00022912"/>
    </source>
</evidence>
<dbReference type="SMART" id="SM00195">
    <property type="entry name" value="DSPc"/>
    <property type="match status" value="1"/>
</dbReference>
<dbReference type="AlphaFoldDB" id="A0A1R2B2K6"/>
<dbReference type="GO" id="GO:0004725">
    <property type="term" value="F:protein tyrosine phosphatase activity"/>
    <property type="evidence" value="ECO:0007669"/>
    <property type="project" value="UniProtKB-EC"/>
</dbReference>
<dbReference type="PROSITE" id="PS50054">
    <property type="entry name" value="TYR_PHOSPHATASE_DUAL"/>
    <property type="match status" value="1"/>
</dbReference>
<comment type="caution">
    <text evidence="7">The sequence shown here is derived from an EMBL/GenBank/DDBJ whole genome shotgun (WGS) entry which is preliminary data.</text>
</comment>
<dbReference type="GO" id="GO:0043409">
    <property type="term" value="P:negative regulation of MAPK cascade"/>
    <property type="evidence" value="ECO:0007669"/>
    <property type="project" value="TreeGrafter"/>
</dbReference>
<dbReference type="PROSITE" id="PS50056">
    <property type="entry name" value="TYR_PHOSPHATASE_2"/>
    <property type="match status" value="1"/>
</dbReference>
<evidence type="ECO:0000259" key="6">
    <source>
        <dbReference type="PROSITE" id="PS50056"/>
    </source>
</evidence>
<evidence type="ECO:0000313" key="8">
    <source>
        <dbReference type="Proteomes" id="UP000187209"/>
    </source>
</evidence>
<keyword evidence="4" id="KW-0904">Protein phosphatase</keyword>
<keyword evidence="8" id="KW-1185">Reference proteome</keyword>
<organism evidence="7 8">
    <name type="scientific">Stentor coeruleus</name>
    <dbReference type="NCBI Taxonomy" id="5963"/>
    <lineage>
        <taxon>Eukaryota</taxon>
        <taxon>Sar</taxon>
        <taxon>Alveolata</taxon>
        <taxon>Ciliophora</taxon>
        <taxon>Postciliodesmatophora</taxon>
        <taxon>Heterotrichea</taxon>
        <taxon>Heterotrichida</taxon>
        <taxon>Stentoridae</taxon>
        <taxon>Stentor</taxon>
    </lineage>
</organism>
<dbReference type="PANTHER" id="PTHR10159:SF519">
    <property type="entry name" value="DUAL SPECIFICITY PROTEIN PHOSPHATASE MPK3"/>
    <property type="match status" value="1"/>
</dbReference>
<feature type="domain" description="Tyrosine-protein phosphatase" evidence="5">
    <location>
        <begin position="8"/>
        <end position="150"/>
    </location>
</feature>
<dbReference type="Gene3D" id="3.90.190.10">
    <property type="entry name" value="Protein tyrosine phosphatase superfamily"/>
    <property type="match status" value="1"/>
</dbReference>
<dbReference type="PRINTS" id="PR01908">
    <property type="entry name" value="ADSPHPHTASE"/>
</dbReference>
<dbReference type="InterPro" id="IPR029021">
    <property type="entry name" value="Prot-tyrosine_phosphatase-like"/>
</dbReference>
<dbReference type="Pfam" id="PF00782">
    <property type="entry name" value="DSPc"/>
    <property type="match status" value="1"/>
</dbReference>
<dbReference type="PANTHER" id="PTHR10159">
    <property type="entry name" value="DUAL SPECIFICITY PROTEIN PHOSPHATASE"/>
    <property type="match status" value="1"/>
</dbReference>
<dbReference type="InterPro" id="IPR000340">
    <property type="entry name" value="Dual-sp_phosphatase_cat-dom"/>
</dbReference>
<dbReference type="Proteomes" id="UP000187209">
    <property type="component" value="Unassembled WGS sequence"/>
</dbReference>
<proteinExistence type="inferred from homology"/>
<name>A0A1R2B2K6_9CILI</name>
<gene>
    <name evidence="7" type="ORF">SteCoe_30886</name>
</gene>
<keyword evidence="3" id="KW-0378">Hydrolase</keyword>
<comment type="similarity">
    <text evidence="1">Belongs to the protein-tyrosine phosphatase family. Non-receptor class dual specificity subfamily.</text>
</comment>
<evidence type="ECO:0000256" key="1">
    <source>
        <dbReference type="ARBA" id="ARBA00008601"/>
    </source>
</evidence>
<dbReference type="GO" id="GO:0005737">
    <property type="term" value="C:cytoplasm"/>
    <property type="evidence" value="ECO:0007669"/>
    <property type="project" value="TreeGrafter"/>
</dbReference>
<dbReference type="OrthoDB" id="10252009at2759"/>